<dbReference type="PANTHER" id="PTHR10758:SF2">
    <property type="entry name" value="26S PROTEASOME NON-ATPASE REGULATORY SUBUNIT 3"/>
    <property type="match status" value="1"/>
</dbReference>
<proteinExistence type="predicted"/>
<evidence type="ECO:0000313" key="3">
    <source>
        <dbReference type="Proteomes" id="UP000319801"/>
    </source>
</evidence>
<dbReference type="Proteomes" id="UP000319801">
    <property type="component" value="Unassembled WGS sequence"/>
</dbReference>
<dbReference type="GO" id="GO:0008541">
    <property type="term" value="C:proteasome regulatory particle, lid subcomplex"/>
    <property type="evidence" value="ECO:0007669"/>
    <property type="project" value="TreeGrafter"/>
</dbReference>
<organism evidence="2 3">
    <name type="scientific">Bagarius yarrelli</name>
    <name type="common">Goonch</name>
    <name type="synonym">Bagrus yarrelli</name>
    <dbReference type="NCBI Taxonomy" id="175774"/>
    <lineage>
        <taxon>Eukaryota</taxon>
        <taxon>Metazoa</taxon>
        <taxon>Chordata</taxon>
        <taxon>Craniata</taxon>
        <taxon>Vertebrata</taxon>
        <taxon>Euteleostomi</taxon>
        <taxon>Actinopterygii</taxon>
        <taxon>Neopterygii</taxon>
        <taxon>Teleostei</taxon>
        <taxon>Ostariophysi</taxon>
        <taxon>Siluriformes</taxon>
        <taxon>Sisoridae</taxon>
        <taxon>Sisorinae</taxon>
        <taxon>Bagarius</taxon>
    </lineage>
</organism>
<evidence type="ECO:0000259" key="1">
    <source>
        <dbReference type="Pfam" id="PF25573"/>
    </source>
</evidence>
<dbReference type="OrthoDB" id="1713558at2759"/>
<dbReference type="InterPro" id="IPR057985">
    <property type="entry name" value="TPR_PSMD3_N"/>
</dbReference>
<dbReference type="InterPro" id="IPR050756">
    <property type="entry name" value="CSN3"/>
</dbReference>
<dbReference type="GO" id="GO:0006511">
    <property type="term" value="P:ubiquitin-dependent protein catabolic process"/>
    <property type="evidence" value="ECO:0007669"/>
    <property type="project" value="TreeGrafter"/>
</dbReference>
<accession>A0A556VAP7</accession>
<protein>
    <submittedName>
        <fullName evidence="2">26S proteasome non-ATPase regulatory subunit 3</fullName>
    </submittedName>
</protein>
<gene>
    <name evidence="2" type="ORF">Baya_15094</name>
</gene>
<dbReference type="AlphaFoldDB" id="A0A556VAP7"/>
<comment type="caution">
    <text evidence="2">The sequence shown here is derived from an EMBL/GenBank/DDBJ whole genome shotgun (WGS) entry which is preliminary data.</text>
</comment>
<dbReference type="PANTHER" id="PTHR10758">
    <property type="entry name" value="26S PROTEASOME NON-ATPASE REGULATORY SUBUNIT 3/COP9 SIGNALOSOME COMPLEX SUBUNIT 3"/>
    <property type="match status" value="1"/>
</dbReference>
<evidence type="ECO:0000313" key="2">
    <source>
        <dbReference type="EMBL" id="TTF56855.1"/>
    </source>
</evidence>
<reference evidence="2 3" key="1">
    <citation type="journal article" date="2019" name="Genome Biol. Evol.">
        <title>Whole-Genome Sequencing of the Giant Devil Catfish, Bagarius yarrelli.</title>
        <authorList>
            <person name="Jiang W."/>
            <person name="Lv Y."/>
            <person name="Cheng L."/>
            <person name="Yang K."/>
            <person name="Chao B."/>
            <person name="Wang X."/>
            <person name="Li Y."/>
            <person name="Pan X."/>
            <person name="You X."/>
            <person name="Zhang Y."/>
            <person name="Yang J."/>
            <person name="Li J."/>
            <person name="Zhang X."/>
            <person name="Liu S."/>
            <person name="Sun C."/>
            <person name="Yang J."/>
            <person name="Shi Q."/>
        </authorList>
    </citation>
    <scope>NUCLEOTIDE SEQUENCE [LARGE SCALE GENOMIC DNA]</scope>
    <source>
        <strain evidence="2">JWS20170419001</strain>
        <tissue evidence="2">Muscle</tissue>
    </source>
</reference>
<keyword evidence="3" id="KW-1185">Reference proteome</keyword>
<feature type="domain" description="26S proteasome non-ATPase regulatory subunit 3 N-terminal TPR repeats" evidence="1">
    <location>
        <begin position="68"/>
        <end position="174"/>
    </location>
</feature>
<dbReference type="EMBL" id="VCAZ01000196">
    <property type="protein sequence ID" value="TTF56855.1"/>
    <property type="molecule type" value="Genomic_DNA"/>
</dbReference>
<keyword evidence="2" id="KW-0647">Proteasome</keyword>
<dbReference type="Pfam" id="PF25573">
    <property type="entry name" value="TPR_PSMD3_N"/>
    <property type="match status" value="1"/>
</dbReference>
<sequence>MSLVSADIKEHVKQIEKAVSGKEPRFVLRALRALPSTSRRLNPNVLHKAISGFYTSNAVGKEFLLGFIEEAQKVSDDLLQKISSQNRRALDLVAAKCYYYHCRVYDFLHTRLRTATLRHDSDGQATLLNLLLRNYLHYNLYDQAEKLVSKSVFPELANNNEWARYLYYTGGFKHYAAHHYTKHATPHL</sequence>
<name>A0A556VAP7_BAGYA</name>